<reference evidence="1 2" key="1">
    <citation type="submission" date="2013-11" db="EMBL/GenBank/DDBJ databases">
        <title>Draft genome of the bovine lungworm Dictyocaulus viviparus.</title>
        <authorList>
            <person name="Mitreva M."/>
        </authorList>
    </citation>
    <scope>NUCLEOTIDE SEQUENCE [LARGE SCALE GENOMIC DNA]</scope>
    <source>
        <strain evidence="1 2">HannoverDv2000</strain>
    </source>
</reference>
<organism evidence="1 2">
    <name type="scientific">Dictyocaulus viviparus</name>
    <name type="common">Bovine lungworm</name>
    <dbReference type="NCBI Taxonomy" id="29172"/>
    <lineage>
        <taxon>Eukaryota</taxon>
        <taxon>Metazoa</taxon>
        <taxon>Ecdysozoa</taxon>
        <taxon>Nematoda</taxon>
        <taxon>Chromadorea</taxon>
        <taxon>Rhabditida</taxon>
        <taxon>Rhabditina</taxon>
        <taxon>Rhabditomorpha</taxon>
        <taxon>Strongyloidea</taxon>
        <taxon>Metastrongylidae</taxon>
        <taxon>Dictyocaulus</taxon>
    </lineage>
</organism>
<accession>A0A0D8YCG2</accession>
<keyword evidence="2" id="KW-1185">Reference proteome</keyword>
<protein>
    <submittedName>
        <fullName evidence="1">Uncharacterized protein</fullName>
    </submittedName>
</protein>
<reference evidence="2" key="2">
    <citation type="journal article" date="2016" name="Sci. Rep.">
        <title>Dictyocaulus viviparus genome, variome and transcriptome elucidate lungworm biology and support future intervention.</title>
        <authorList>
            <person name="McNulty S.N."/>
            <person name="Strube C."/>
            <person name="Rosa B.A."/>
            <person name="Martin J.C."/>
            <person name="Tyagi R."/>
            <person name="Choi Y.J."/>
            <person name="Wang Q."/>
            <person name="Hallsworth Pepin K."/>
            <person name="Zhang X."/>
            <person name="Ozersky P."/>
            <person name="Wilson R.K."/>
            <person name="Sternberg P.W."/>
            <person name="Gasser R.B."/>
            <person name="Mitreva M."/>
        </authorList>
    </citation>
    <scope>NUCLEOTIDE SEQUENCE [LARGE SCALE GENOMIC DNA]</scope>
    <source>
        <strain evidence="2">HannoverDv2000</strain>
    </source>
</reference>
<name>A0A0D8YCG2_DICVI</name>
<evidence type="ECO:0000313" key="2">
    <source>
        <dbReference type="Proteomes" id="UP000053766"/>
    </source>
</evidence>
<proteinExistence type="predicted"/>
<dbReference type="Proteomes" id="UP000053766">
    <property type="component" value="Unassembled WGS sequence"/>
</dbReference>
<dbReference type="AlphaFoldDB" id="A0A0D8YCG2"/>
<dbReference type="EMBL" id="KN716168">
    <property type="protein sequence ID" value="KJH52256.1"/>
    <property type="molecule type" value="Genomic_DNA"/>
</dbReference>
<sequence>MWLFRCSNMWFSSFCVPDDSFGKPCSTILGGYFNKRFCCKWAHNTSEIYGNQCDRINLFGLKGKATCGYVAWFNNNDEIVDSWYKTK</sequence>
<gene>
    <name evidence="1" type="ORF">DICVIV_01584</name>
</gene>
<dbReference type="OrthoDB" id="5854748at2759"/>
<evidence type="ECO:0000313" key="1">
    <source>
        <dbReference type="EMBL" id="KJH52256.1"/>
    </source>
</evidence>